<evidence type="ECO:0000256" key="1">
    <source>
        <dbReference type="SAM" id="MobiDB-lite"/>
    </source>
</evidence>
<name>A0ABY3PM00_9CYAN</name>
<protein>
    <submittedName>
        <fullName evidence="2">Uncharacterized protein</fullName>
    </submittedName>
</protein>
<evidence type="ECO:0000313" key="2">
    <source>
        <dbReference type="EMBL" id="UFP94629.1"/>
    </source>
</evidence>
<dbReference type="Proteomes" id="UP001054846">
    <property type="component" value="Chromosome"/>
</dbReference>
<feature type="region of interest" description="Disordered" evidence="1">
    <location>
        <begin position="96"/>
        <end position="135"/>
    </location>
</feature>
<evidence type="ECO:0000313" key="3">
    <source>
        <dbReference type="Proteomes" id="UP001054846"/>
    </source>
</evidence>
<dbReference type="EMBL" id="CP063845">
    <property type="protein sequence ID" value="UFP94629.1"/>
    <property type="molecule type" value="Genomic_DNA"/>
</dbReference>
<reference evidence="2 3" key="1">
    <citation type="journal article" date="2021" name="Genome Biol. Evol.">
        <title>Complete Genome Sequencing of a Novel Gloeobacter Species from a Waterfall Cave in Mexico.</title>
        <authorList>
            <person name="Saw J.H."/>
            <person name="Cardona T."/>
            <person name="Montejano G."/>
        </authorList>
    </citation>
    <scope>NUCLEOTIDE SEQUENCE [LARGE SCALE GENOMIC DNA]</scope>
    <source>
        <strain evidence="2">MG652769</strain>
    </source>
</reference>
<gene>
    <name evidence="2" type="ORF">ISF26_23340</name>
</gene>
<sequence length="135" mass="15674">MNDRNHDPGQQPQQQESNGPADVLRDGNIKATIWKNERENGPSYNTTFARTWQDESGAYRDSHSFSGTELLRVSELARGAYARTNELRQEHRQELEVEITRDDEDTPPQDQRETFRSKRGAQEQEARSQTVSRRK</sequence>
<accession>A0ABY3PM00</accession>
<feature type="compositionally biased region" description="Basic and acidic residues" evidence="1">
    <location>
        <begin position="110"/>
        <end position="126"/>
    </location>
</feature>
<dbReference type="RefSeq" id="WP_230841680.1">
    <property type="nucleotide sequence ID" value="NZ_CP063845.1"/>
</dbReference>
<organism evidence="2 3">
    <name type="scientific">Gloeobacter morelensis MG652769</name>
    <dbReference type="NCBI Taxonomy" id="2781736"/>
    <lineage>
        <taxon>Bacteria</taxon>
        <taxon>Bacillati</taxon>
        <taxon>Cyanobacteriota</taxon>
        <taxon>Cyanophyceae</taxon>
        <taxon>Gloeobacterales</taxon>
        <taxon>Gloeobacteraceae</taxon>
        <taxon>Gloeobacter</taxon>
        <taxon>Gloeobacter morelensis</taxon>
    </lineage>
</organism>
<feature type="compositionally biased region" description="Polar residues" evidence="1">
    <location>
        <begin position="8"/>
        <end position="18"/>
    </location>
</feature>
<feature type="region of interest" description="Disordered" evidence="1">
    <location>
        <begin position="1"/>
        <end position="46"/>
    </location>
</feature>
<keyword evidence="3" id="KW-1185">Reference proteome</keyword>
<proteinExistence type="predicted"/>